<evidence type="ECO:0000313" key="2">
    <source>
        <dbReference type="Proteomes" id="UP000659223"/>
    </source>
</evidence>
<gene>
    <name evidence="1" type="ORF">GCM10010324_30190</name>
</gene>
<proteinExistence type="predicted"/>
<protein>
    <submittedName>
        <fullName evidence="1">Uncharacterized protein</fullName>
    </submittedName>
</protein>
<dbReference type="EMBL" id="BMUT01000005">
    <property type="protein sequence ID" value="GGX82530.1"/>
    <property type="molecule type" value="Genomic_DNA"/>
</dbReference>
<accession>A0ABQ2YGQ1</accession>
<dbReference type="RefSeq" id="WP_190022157.1">
    <property type="nucleotide sequence ID" value="NZ_BMUT01000005.1"/>
</dbReference>
<reference evidence="2" key="1">
    <citation type="journal article" date="2019" name="Int. J. Syst. Evol. Microbiol.">
        <title>The Global Catalogue of Microorganisms (GCM) 10K type strain sequencing project: providing services to taxonomists for standard genome sequencing and annotation.</title>
        <authorList>
            <consortium name="The Broad Institute Genomics Platform"/>
            <consortium name="The Broad Institute Genome Sequencing Center for Infectious Disease"/>
            <person name="Wu L."/>
            <person name="Ma J."/>
        </authorList>
    </citation>
    <scope>NUCLEOTIDE SEQUENCE [LARGE SCALE GENOMIC DNA]</scope>
    <source>
        <strain evidence="2">JCM 4586</strain>
    </source>
</reference>
<name>A0ABQ2YGQ1_9ACTN</name>
<evidence type="ECO:0000313" key="1">
    <source>
        <dbReference type="EMBL" id="GGX82530.1"/>
    </source>
</evidence>
<keyword evidence="2" id="KW-1185">Reference proteome</keyword>
<dbReference type="Proteomes" id="UP000659223">
    <property type="component" value="Unassembled WGS sequence"/>
</dbReference>
<organism evidence="1 2">
    <name type="scientific">Streptomyces hiroshimensis</name>
    <dbReference type="NCBI Taxonomy" id="66424"/>
    <lineage>
        <taxon>Bacteria</taxon>
        <taxon>Bacillati</taxon>
        <taxon>Actinomycetota</taxon>
        <taxon>Actinomycetes</taxon>
        <taxon>Kitasatosporales</taxon>
        <taxon>Streptomycetaceae</taxon>
        <taxon>Streptomyces</taxon>
    </lineage>
</organism>
<comment type="caution">
    <text evidence="1">The sequence shown here is derived from an EMBL/GenBank/DDBJ whole genome shotgun (WGS) entry which is preliminary data.</text>
</comment>
<sequence>MTARRIRIAIALCAGAGMAVAMWARLRPYGLPWSLALSCVVAVSGTSSAATLHLAELLPITTHRCTEPGCRFLVRVTGVDAVENRRWQEAATAHPGHQPPRAL</sequence>